<dbReference type="EMBL" id="CP003969">
    <property type="protein sequence ID" value="AGP37448.1"/>
    <property type="molecule type" value="Genomic_DNA"/>
</dbReference>
<gene>
    <name evidence="1" type="ORF">SCE1572_24925</name>
</gene>
<sequence length="738" mass="79246">MLIKDLRNAASSAAKLARAPLGPSRAGCAWLVALALAASPRSAIAGEIPTVTLTQAGPDQEMPLGSSFYIAGTPSAPSVDKVHLVFVRYSYGALGSNVHFYERPDDCAAVRSALSTIRGDVFAPPRSGVVDIGEIWSPPASGTAADRANYQGLRHGHAALVVPPWERAPGTKDGGFKILIPKSEFFRPSARYCLLGYEISKLPKRDGEIKKALSRFGLEWPACEAQATEQERAACQQDTLARLDEAVGKAVKGLDEDARKKAVETVRAELFQAAEHLANAPRRVAQLARMWEDLVVTKYDLPDYRPVATDPLAGLAVALLARHGRGIQSFPDPAARRVRFFTDDAKIAVNHLGLFDTFDRARVAADLTPGKPGKHPPIPFDPKTVFLPDSNVSLLDVLQLSQGKVLAGGAYVPMKEIPDRVLRPALEVGSGSVPSEDKLKEIAALHDWLDRVHAALVRAWKARAEQAAAGASAPPPPDLSAQSIDASLGRWLDQVLRPCSDDVRRAAADRRAPSCSAGVSAVAPTWPGYDTPRQNPLGYVVVQLASYLDSARIWTQKTAELAEHLQQLSSTPLRTATIDLRVGVTAETWVFHYLTPTVGWSHLSALPGAVWINYLGVQLYLWPNPVDEPMWSNGWSDVNRLFGLEVGVGLSNGPFGPDGRYGGLAGSNLPPIFAGVAVQPLPYVTASAGASFLGKRSSTLAQETQDAYVSPYVGLSVQANIPDFVAAVRGRKVTVEPQ</sequence>
<dbReference type="OrthoDB" id="9878515at2"/>
<evidence type="ECO:0000313" key="3">
    <source>
        <dbReference type="Proteomes" id="UP000014803"/>
    </source>
</evidence>
<dbReference type="HOGENOM" id="CLU_375922_0_0_7"/>
<dbReference type="EMBL" id="EU414841">
    <property type="protein sequence ID" value="AKI82214.1"/>
    <property type="molecule type" value="Genomic_DNA"/>
</dbReference>
<reference evidence="2" key="1">
    <citation type="journal article" date="2013" name="Appl. Microbiol. Biotechnol.">
        <title>Characteristics and activity analysis of epothilone operon promoters from Sorangium cellulosum strains in Escherichia coli.</title>
        <authorList>
            <person name="Zhu L.P."/>
            <person name="Li Z.F."/>
            <person name="Sun X."/>
            <person name="Li S.G."/>
            <person name="Li Y.Z."/>
        </authorList>
    </citation>
    <scope>NUCLEOTIDE SEQUENCE</scope>
    <source>
        <strain evidence="2">So0157-2</strain>
    </source>
</reference>
<dbReference type="KEGG" id="scu:SCE1572_24925"/>
<dbReference type="PATRIC" id="fig|1254432.3.peg.5660"/>
<dbReference type="Proteomes" id="UP000014803">
    <property type="component" value="Chromosome"/>
</dbReference>
<dbReference type="AlphaFoldDB" id="S4Y3L9"/>
<accession>S4Y3L9</accession>
<reference evidence="1 3" key="2">
    <citation type="journal article" date="2013" name="Sci. Rep.">
        <title>Extraordinary expansion of a Sorangium cellulosum genome from an alkaline milieu.</title>
        <authorList>
            <person name="Han K."/>
            <person name="Li Z.F."/>
            <person name="Peng R."/>
            <person name="Zhu L.P."/>
            <person name="Zhou T."/>
            <person name="Wang L.G."/>
            <person name="Li S.G."/>
            <person name="Zhang X.B."/>
            <person name="Hu W."/>
            <person name="Wu Z.H."/>
            <person name="Qin N."/>
            <person name="Li Y.Z."/>
        </authorList>
    </citation>
    <scope>NUCLEOTIDE SEQUENCE [LARGE SCALE GENOMIC DNA]</scope>
    <source>
        <strain evidence="1 3">So0157-2</strain>
    </source>
</reference>
<dbReference type="RefSeq" id="WP_020736908.1">
    <property type="nucleotide sequence ID" value="NC_021658.1"/>
</dbReference>
<protein>
    <submittedName>
        <fullName evidence="1">Uncharacterized protein</fullName>
    </submittedName>
</protein>
<proteinExistence type="predicted"/>
<evidence type="ECO:0000313" key="1">
    <source>
        <dbReference type="EMBL" id="AGP37448.1"/>
    </source>
</evidence>
<reference evidence="2" key="3">
    <citation type="submission" date="2015-05" db="EMBL/GenBank/DDBJ databases">
        <title>The biosynthetic gene cluster for the epothilones from Sorangium cellulosum So0157-2.</title>
        <authorList>
            <person name="Li Y.Z."/>
            <person name="Li Z.F."/>
            <person name="Xia Z.J."/>
            <person name="Zhao J.Y."/>
            <person name="Sun X."/>
            <person name="Zhao L."/>
            <person name="Hu W."/>
            <person name="Liu H."/>
            <person name="Wu Z.H."/>
            <person name="Liu W.F."/>
        </authorList>
    </citation>
    <scope>NUCLEOTIDE SEQUENCE</scope>
    <source>
        <strain evidence="2">So0157-2</strain>
    </source>
</reference>
<dbReference type="STRING" id="1254432.SCE1572_24925"/>
<evidence type="ECO:0000313" key="2">
    <source>
        <dbReference type="EMBL" id="AKI82214.1"/>
    </source>
</evidence>
<organism evidence="1 3">
    <name type="scientific">Sorangium cellulosum So0157-2</name>
    <dbReference type="NCBI Taxonomy" id="1254432"/>
    <lineage>
        <taxon>Bacteria</taxon>
        <taxon>Pseudomonadati</taxon>
        <taxon>Myxococcota</taxon>
        <taxon>Polyangia</taxon>
        <taxon>Polyangiales</taxon>
        <taxon>Polyangiaceae</taxon>
        <taxon>Sorangium</taxon>
    </lineage>
</organism>
<name>S4Y3L9_SORCE</name>